<dbReference type="EMBL" id="JASJUT010000008">
    <property type="protein sequence ID" value="MDK2596956.1"/>
    <property type="molecule type" value="Genomic_DNA"/>
</dbReference>
<evidence type="ECO:0000259" key="3">
    <source>
        <dbReference type="PROSITE" id="PS51186"/>
    </source>
</evidence>
<dbReference type="NCBIfam" id="NF007853">
    <property type="entry name" value="PRK10562.1"/>
    <property type="match status" value="1"/>
</dbReference>
<accession>A0ABT7EPG7</accession>
<dbReference type="InterPro" id="IPR000182">
    <property type="entry name" value="GNAT_dom"/>
</dbReference>
<proteinExistence type="predicted"/>
<organism evidence="4 5">
    <name type="scientific">Pseudoalteromonas obscura</name>
    <dbReference type="NCBI Taxonomy" id="3048491"/>
    <lineage>
        <taxon>Bacteria</taxon>
        <taxon>Pseudomonadati</taxon>
        <taxon>Pseudomonadota</taxon>
        <taxon>Gammaproteobacteria</taxon>
        <taxon>Alteromonadales</taxon>
        <taxon>Pseudoalteromonadaceae</taxon>
        <taxon>Pseudoalteromonas</taxon>
    </lineage>
</organism>
<evidence type="ECO:0000313" key="4">
    <source>
        <dbReference type="EMBL" id="MDK2596956.1"/>
    </source>
</evidence>
<dbReference type="RefSeq" id="WP_284138057.1">
    <property type="nucleotide sequence ID" value="NZ_JASJUT010000008.1"/>
</dbReference>
<dbReference type="Proteomes" id="UP001231915">
    <property type="component" value="Unassembled WGS sequence"/>
</dbReference>
<keyword evidence="5" id="KW-1185">Reference proteome</keyword>
<name>A0ABT7EPG7_9GAMM</name>
<reference evidence="4 5" key="1">
    <citation type="submission" date="2023-05" db="EMBL/GenBank/DDBJ databases">
        <title>Pseudoalteromonas ardens sp. nov., Pseudoalteromonas obscura sp. nov., and Pseudoalteromonas umbrosa sp. nov., isolated from the coral Montipora capitata.</title>
        <authorList>
            <person name="Thomas E.M."/>
            <person name="Smith E.M."/>
            <person name="Papke E."/>
            <person name="Shlafstein M.D."/>
            <person name="Oline D.K."/>
            <person name="Videau P."/>
            <person name="Saw J.H."/>
            <person name="Strangman W.K."/>
            <person name="Ushijima B."/>
        </authorList>
    </citation>
    <scope>NUCLEOTIDE SEQUENCE [LARGE SCALE GENOMIC DNA]</scope>
    <source>
        <strain evidence="4 5">P94</strain>
    </source>
</reference>
<dbReference type="GO" id="GO:0016746">
    <property type="term" value="F:acyltransferase activity"/>
    <property type="evidence" value="ECO:0007669"/>
    <property type="project" value="UniProtKB-KW"/>
</dbReference>
<dbReference type="Pfam" id="PF13673">
    <property type="entry name" value="Acetyltransf_10"/>
    <property type="match status" value="1"/>
</dbReference>
<dbReference type="PANTHER" id="PTHR43800:SF1">
    <property type="entry name" value="PEPTIDYL-LYSINE N-ACETYLTRANSFERASE YJAB"/>
    <property type="match status" value="1"/>
</dbReference>
<evidence type="ECO:0000256" key="1">
    <source>
        <dbReference type="ARBA" id="ARBA00022679"/>
    </source>
</evidence>
<protein>
    <submittedName>
        <fullName evidence="4">N-acetyltransferase</fullName>
        <ecNumber evidence="4">2.3.1.-</ecNumber>
    </submittedName>
</protein>
<feature type="domain" description="N-acetyltransferase" evidence="3">
    <location>
        <begin position="1"/>
        <end position="142"/>
    </location>
</feature>
<dbReference type="PANTHER" id="PTHR43800">
    <property type="entry name" value="PEPTIDYL-LYSINE N-ACETYLTRANSFERASE YJAB"/>
    <property type="match status" value="1"/>
</dbReference>
<comment type="caution">
    <text evidence="4">The sequence shown here is derived from an EMBL/GenBank/DDBJ whole genome shotgun (WGS) entry which is preliminary data.</text>
</comment>
<dbReference type="EC" id="2.3.1.-" evidence="4"/>
<gene>
    <name evidence="4" type="ORF">QNM18_18040</name>
</gene>
<sequence>MIRKGRSSDIESVLLVWLAASQQAHHFVPESFWRDHQDTMRHVYLPSSDNYVYLDNHEIIGFYALVENTLAAIFVLPEKQGRGVGKRLIADAKSRCNNLELSVYKRNIASVAFYQRQGFEIIGEEEDPVTGQNQYIMCWQCEQVIDAEQ</sequence>
<keyword evidence="2 4" id="KW-0012">Acyltransferase</keyword>
<dbReference type="InterPro" id="IPR016181">
    <property type="entry name" value="Acyl_CoA_acyltransferase"/>
</dbReference>
<dbReference type="SUPFAM" id="SSF55729">
    <property type="entry name" value="Acyl-CoA N-acyltransferases (Nat)"/>
    <property type="match status" value="1"/>
</dbReference>
<dbReference type="Gene3D" id="3.40.630.30">
    <property type="match status" value="1"/>
</dbReference>
<dbReference type="CDD" id="cd04301">
    <property type="entry name" value="NAT_SF"/>
    <property type="match status" value="1"/>
</dbReference>
<keyword evidence="1 4" id="KW-0808">Transferase</keyword>
<evidence type="ECO:0000313" key="5">
    <source>
        <dbReference type="Proteomes" id="UP001231915"/>
    </source>
</evidence>
<evidence type="ECO:0000256" key="2">
    <source>
        <dbReference type="ARBA" id="ARBA00023315"/>
    </source>
</evidence>
<dbReference type="PROSITE" id="PS51186">
    <property type="entry name" value="GNAT"/>
    <property type="match status" value="1"/>
</dbReference>